<dbReference type="PANTHER" id="PTHR19278:SF9">
    <property type="entry name" value="URIDINE 5'-MONOPHOSPHATE SYNTHASE"/>
    <property type="match status" value="1"/>
</dbReference>
<name>A0A8J1UCP5_OWEFU</name>
<keyword evidence="5" id="KW-0665">Pyrimidine biosynthesis</keyword>
<dbReference type="Pfam" id="PF00156">
    <property type="entry name" value="Pribosyltran"/>
    <property type="match status" value="1"/>
</dbReference>
<dbReference type="Proteomes" id="UP000749559">
    <property type="component" value="Unassembled WGS sequence"/>
</dbReference>
<evidence type="ECO:0000256" key="3">
    <source>
        <dbReference type="ARBA" id="ARBA00022676"/>
    </source>
</evidence>
<evidence type="ECO:0000313" key="7">
    <source>
        <dbReference type="Proteomes" id="UP000749559"/>
    </source>
</evidence>
<dbReference type="GO" id="GO:0019856">
    <property type="term" value="P:pyrimidine nucleobase biosynthetic process"/>
    <property type="evidence" value="ECO:0007669"/>
    <property type="project" value="TreeGrafter"/>
</dbReference>
<protein>
    <recommendedName>
        <fullName evidence="2">orotate phosphoribosyltransferase</fullName>
        <ecNumber evidence="2">2.4.2.10</ecNumber>
    </recommendedName>
</protein>
<keyword evidence="3" id="KW-0328">Glycosyltransferase</keyword>
<comment type="pathway">
    <text evidence="1">Pyrimidine metabolism; UMP biosynthesis via de novo pathway; UMP from orotate: step 1/2.</text>
</comment>
<accession>A0A8J1UCP5</accession>
<proteinExistence type="inferred from homology"/>
<dbReference type="HAMAP" id="MF_01208">
    <property type="entry name" value="PyrE"/>
    <property type="match status" value="1"/>
</dbReference>
<keyword evidence="4" id="KW-0808">Transferase</keyword>
<evidence type="ECO:0000256" key="1">
    <source>
        <dbReference type="ARBA" id="ARBA00004889"/>
    </source>
</evidence>
<comment type="caution">
    <text evidence="6">The sequence shown here is derived from an EMBL/GenBank/DDBJ whole genome shotgun (WGS) entry which is preliminary data.</text>
</comment>
<dbReference type="NCBIfam" id="TIGR00336">
    <property type="entry name" value="pyrE"/>
    <property type="match status" value="1"/>
</dbReference>
<dbReference type="UniPathway" id="UPA00070">
    <property type="reaction ID" value="UER00119"/>
</dbReference>
<dbReference type="GO" id="GO:0044205">
    <property type="term" value="P:'de novo' UMP biosynthetic process"/>
    <property type="evidence" value="ECO:0007669"/>
    <property type="project" value="UniProtKB-UniPathway"/>
</dbReference>
<dbReference type="InterPro" id="IPR023031">
    <property type="entry name" value="OPRT"/>
</dbReference>
<dbReference type="EC" id="2.4.2.10" evidence="2"/>
<dbReference type="InterPro" id="IPR004467">
    <property type="entry name" value="Or_phspho_trans_dom"/>
</dbReference>
<gene>
    <name evidence="6" type="ORF">OFUS_LOCUS1115</name>
</gene>
<keyword evidence="7" id="KW-1185">Reference proteome</keyword>
<dbReference type="InterPro" id="IPR000836">
    <property type="entry name" value="PRTase_dom"/>
</dbReference>
<dbReference type="OrthoDB" id="10263753at2759"/>
<evidence type="ECO:0000313" key="6">
    <source>
        <dbReference type="EMBL" id="CAH1773530.1"/>
    </source>
</evidence>
<organism evidence="6 7">
    <name type="scientific">Owenia fusiformis</name>
    <name type="common">Polychaete worm</name>
    <dbReference type="NCBI Taxonomy" id="6347"/>
    <lineage>
        <taxon>Eukaryota</taxon>
        <taxon>Metazoa</taxon>
        <taxon>Spiralia</taxon>
        <taxon>Lophotrochozoa</taxon>
        <taxon>Annelida</taxon>
        <taxon>Polychaeta</taxon>
        <taxon>Sedentaria</taxon>
        <taxon>Canalipalpata</taxon>
        <taxon>Sabellida</taxon>
        <taxon>Oweniida</taxon>
        <taxon>Oweniidae</taxon>
        <taxon>Owenia</taxon>
    </lineage>
</organism>
<dbReference type="PANTHER" id="PTHR19278">
    <property type="entry name" value="OROTATE PHOSPHORIBOSYLTRANSFERASE"/>
    <property type="match status" value="1"/>
</dbReference>
<dbReference type="GO" id="GO:0004588">
    <property type="term" value="F:orotate phosphoribosyltransferase activity"/>
    <property type="evidence" value="ECO:0007669"/>
    <property type="project" value="UniProtKB-EC"/>
</dbReference>
<dbReference type="GO" id="GO:0004590">
    <property type="term" value="F:orotidine-5'-phosphate decarboxylase activity"/>
    <property type="evidence" value="ECO:0007669"/>
    <property type="project" value="TreeGrafter"/>
</dbReference>
<dbReference type="SUPFAM" id="SSF53271">
    <property type="entry name" value="PRTase-like"/>
    <property type="match status" value="1"/>
</dbReference>
<evidence type="ECO:0000256" key="4">
    <source>
        <dbReference type="ARBA" id="ARBA00022679"/>
    </source>
</evidence>
<evidence type="ECO:0000256" key="2">
    <source>
        <dbReference type="ARBA" id="ARBA00011971"/>
    </source>
</evidence>
<evidence type="ECO:0000256" key="5">
    <source>
        <dbReference type="ARBA" id="ARBA00022975"/>
    </source>
</evidence>
<dbReference type="AlphaFoldDB" id="A0A8J1UCP5"/>
<dbReference type="Gene3D" id="3.40.50.2020">
    <property type="match status" value="1"/>
</dbReference>
<sequence length="225" mass="26096">MEIQDIDTFLLEFMDVGGIKFGDFVMRTGEHSPIYIDMRVIWSYPKLVKIVSKMMIAEMERREVKYDHICGIPYQGIPIASYISTKKDIPMLLKRQEQKNYGTKKMMEGIYKSGDKVILIDDVLMTGGTFIKNIPYFRNEGLEVTGAFCFFDRNQGGRERVLNELNVNIYSLLSLQEALEIYVKFGKITQQKCDEILQMLREIRFDTPAAKEPCLSTETINRKDD</sequence>
<dbReference type="CDD" id="cd06223">
    <property type="entry name" value="PRTases_typeI"/>
    <property type="match status" value="1"/>
</dbReference>
<dbReference type="InterPro" id="IPR029057">
    <property type="entry name" value="PRTase-like"/>
</dbReference>
<dbReference type="EMBL" id="CAIIXF020000001">
    <property type="protein sequence ID" value="CAH1773530.1"/>
    <property type="molecule type" value="Genomic_DNA"/>
</dbReference>
<reference evidence="6" key="1">
    <citation type="submission" date="2022-03" db="EMBL/GenBank/DDBJ databases">
        <authorList>
            <person name="Martin C."/>
        </authorList>
    </citation>
    <scope>NUCLEOTIDE SEQUENCE</scope>
</reference>